<accession>A0ABD3I853</accession>
<dbReference type="SMART" id="SM00220">
    <property type="entry name" value="S_TKc"/>
    <property type="match status" value="1"/>
</dbReference>
<gene>
    <name evidence="12" type="ORF">R1sor_017907</name>
</gene>
<keyword evidence="5 10" id="KW-0812">Transmembrane</keyword>
<dbReference type="Gene3D" id="3.80.10.10">
    <property type="entry name" value="Ribonuclease Inhibitor"/>
    <property type="match status" value="1"/>
</dbReference>
<reference evidence="12 13" key="1">
    <citation type="submission" date="2024-09" db="EMBL/GenBank/DDBJ databases">
        <title>Chromosome-scale assembly of Riccia sorocarpa.</title>
        <authorList>
            <person name="Paukszto L."/>
        </authorList>
    </citation>
    <scope>NUCLEOTIDE SEQUENCE [LARGE SCALE GENOMIC DNA]</scope>
    <source>
        <strain evidence="12">LP-2024</strain>
        <tissue evidence="12">Aerial parts of the thallus</tissue>
    </source>
</reference>
<keyword evidence="4" id="KW-0433">Leucine-rich repeat</keyword>
<evidence type="ECO:0000256" key="1">
    <source>
        <dbReference type="ARBA" id="ARBA00004167"/>
    </source>
</evidence>
<dbReference type="PRINTS" id="PR00019">
    <property type="entry name" value="LEURICHRPT"/>
</dbReference>
<comment type="caution">
    <text evidence="12">The sequence shown here is derived from an EMBL/GenBank/DDBJ whole genome shotgun (WGS) entry which is preliminary data.</text>
</comment>
<name>A0ABD3I853_9MARC</name>
<evidence type="ECO:0000256" key="6">
    <source>
        <dbReference type="ARBA" id="ARBA00022729"/>
    </source>
</evidence>
<organism evidence="12 13">
    <name type="scientific">Riccia sorocarpa</name>
    <dbReference type="NCBI Taxonomy" id="122646"/>
    <lineage>
        <taxon>Eukaryota</taxon>
        <taxon>Viridiplantae</taxon>
        <taxon>Streptophyta</taxon>
        <taxon>Embryophyta</taxon>
        <taxon>Marchantiophyta</taxon>
        <taxon>Marchantiopsida</taxon>
        <taxon>Marchantiidae</taxon>
        <taxon>Marchantiales</taxon>
        <taxon>Ricciaceae</taxon>
        <taxon>Riccia</taxon>
    </lineage>
</organism>
<feature type="transmembrane region" description="Helical" evidence="10">
    <location>
        <begin position="246"/>
        <end position="268"/>
    </location>
</feature>
<evidence type="ECO:0000256" key="4">
    <source>
        <dbReference type="ARBA" id="ARBA00022614"/>
    </source>
</evidence>
<evidence type="ECO:0000256" key="10">
    <source>
        <dbReference type="SAM" id="Phobius"/>
    </source>
</evidence>
<dbReference type="PROSITE" id="PS00108">
    <property type="entry name" value="PROTEIN_KINASE_ST"/>
    <property type="match status" value="1"/>
</dbReference>
<keyword evidence="3" id="KW-1003">Cell membrane</keyword>
<dbReference type="Gene3D" id="1.10.510.10">
    <property type="entry name" value="Transferase(Phosphotransferase) domain 1"/>
    <property type="match status" value="1"/>
</dbReference>
<dbReference type="InterPro" id="IPR008271">
    <property type="entry name" value="Ser/Thr_kinase_AS"/>
</dbReference>
<evidence type="ECO:0000256" key="3">
    <source>
        <dbReference type="ARBA" id="ARBA00022475"/>
    </source>
</evidence>
<keyword evidence="9 10" id="KW-0472">Membrane</keyword>
<dbReference type="FunFam" id="3.80.10.10:FF:000299">
    <property type="entry name" value="Piriformospora indica-insensitive protein 2"/>
    <property type="match status" value="2"/>
</dbReference>
<evidence type="ECO:0000313" key="12">
    <source>
        <dbReference type="EMBL" id="KAL3699885.1"/>
    </source>
</evidence>
<evidence type="ECO:0000256" key="8">
    <source>
        <dbReference type="ARBA" id="ARBA00022989"/>
    </source>
</evidence>
<evidence type="ECO:0000256" key="7">
    <source>
        <dbReference type="ARBA" id="ARBA00022737"/>
    </source>
</evidence>
<sequence length="491" mass="54349">MLSMVYLPLSGNQFMGGIPPSLGNISNLLYLDLSSNRLMGGITPSLGNMSSLLYLDLSTNQLSGTVPTEIWKLPVLSQLDLSGNRLTGEALVALPSASSLSSLRLDNNQFTKLPDSWASLVNLWELRLAGNKFTGPIPVDIGHVSYLKVLDLSRNHFTGSIPYQFGNLNWLRRLSLSHNNLSGEIPDSLDILESLTFVDISFNNFIGVLSPSWSKNISAEGNPRLCISGGICVSQTSRKGLSTGSITGITVSGCLVAVVLITFVLLVFQRERTVQDPDYSEGKLYIWAKNNRYKDLTFQNLLDATVGSENPEILVSYVDRLPDWDSRYRIAVGTLEYLHCDYVPPILHRDVKSANILLDNDLEPHITDFGTTKFQDPSKSSPTSASVGTYGYIAPECGLSLQVNEKIDVYAFGVVLLELLMGRYVLDPDFHEGMNLVTWIETNIKSEQDILNNVLDSRLLEVNRMHIVQEMILVMKIAMFCIHTLLLNGLV</sequence>
<dbReference type="PANTHER" id="PTHR48053:SF71">
    <property type="entry name" value="LEUCINE RICH REPEAT FAMILY PROTEIN, EXPRESSED"/>
    <property type="match status" value="1"/>
</dbReference>
<dbReference type="InterPro" id="IPR001611">
    <property type="entry name" value="Leu-rich_rpt"/>
</dbReference>
<keyword evidence="8 10" id="KW-1133">Transmembrane helix</keyword>
<keyword evidence="7" id="KW-0677">Repeat</keyword>
<comment type="subcellular location">
    <subcellularLocation>
        <location evidence="2">Cell membrane</location>
    </subcellularLocation>
    <subcellularLocation>
        <location evidence="1">Membrane</location>
        <topology evidence="1">Single-pass membrane protein</topology>
    </subcellularLocation>
</comment>
<dbReference type="SUPFAM" id="SSF52058">
    <property type="entry name" value="L domain-like"/>
    <property type="match status" value="1"/>
</dbReference>
<dbReference type="GO" id="GO:0005886">
    <property type="term" value="C:plasma membrane"/>
    <property type="evidence" value="ECO:0007669"/>
    <property type="project" value="UniProtKB-SubCell"/>
</dbReference>
<dbReference type="EMBL" id="JBJQOH010000001">
    <property type="protein sequence ID" value="KAL3699885.1"/>
    <property type="molecule type" value="Genomic_DNA"/>
</dbReference>
<dbReference type="InterPro" id="IPR032675">
    <property type="entry name" value="LRR_dom_sf"/>
</dbReference>
<evidence type="ECO:0000259" key="11">
    <source>
        <dbReference type="PROSITE" id="PS50011"/>
    </source>
</evidence>
<dbReference type="SUPFAM" id="SSF56112">
    <property type="entry name" value="Protein kinase-like (PK-like)"/>
    <property type="match status" value="1"/>
</dbReference>
<dbReference type="Pfam" id="PF00560">
    <property type="entry name" value="LRR_1"/>
    <property type="match status" value="3"/>
</dbReference>
<evidence type="ECO:0000256" key="9">
    <source>
        <dbReference type="ARBA" id="ARBA00023136"/>
    </source>
</evidence>
<proteinExistence type="predicted"/>
<dbReference type="InterPro" id="IPR011009">
    <property type="entry name" value="Kinase-like_dom_sf"/>
</dbReference>
<dbReference type="Pfam" id="PF00069">
    <property type="entry name" value="Pkinase"/>
    <property type="match status" value="1"/>
</dbReference>
<protein>
    <recommendedName>
        <fullName evidence="11">Protein kinase domain-containing protein</fullName>
    </recommendedName>
</protein>
<evidence type="ECO:0000256" key="2">
    <source>
        <dbReference type="ARBA" id="ARBA00004236"/>
    </source>
</evidence>
<dbReference type="PANTHER" id="PTHR48053">
    <property type="entry name" value="LEUCINE RICH REPEAT FAMILY PROTEIN, EXPRESSED"/>
    <property type="match status" value="1"/>
</dbReference>
<keyword evidence="13" id="KW-1185">Reference proteome</keyword>
<dbReference type="Pfam" id="PF13855">
    <property type="entry name" value="LRR_8"/>
    <property type="match status" value="2"/>
</dbReference>
<evidence type="ECO:0000313" key="13">
    <source>
        <dbReference type="Proteomes" id="UP001633002"/>
    </source>
</evidence>
<feature type="domain" description="Protein kinase" evidence="11">
    <location>
        <begin position="135"/>
        <end position="491"/>
    </location>
</feature>
<dbReference type="InterPro" id="IPR000719">
    <property type="entry name" value="Prot_kinase_dom"/>
</dbReference>
<dbReference type="Proteomes" id="UP001633002">
    <property type="component" value="Unassembled WGS sequence"/>
</dbReference>
<keyword evidence="6" id="KW-0732">Signal</keyword>
<dbReference type="InterPro" id="IPR051716">
    <property type="entry name" value="Plant_RL_S/T_kinase"/>
</dbReference>
<evidence type="ECO:0000256" key="5">
    <source>
        <dbReference type="ARBA" id="ARBA00022692"/>
    </source>
</evidence>
<dbReference type="PROSITE" id="PS50011">
    <property type="entry name" value="PROTEIN_KINASE_DOM"/>
    <property type="match status" value="1"/>
</dbReference>
<dbReference type="AlphaFoldDB" id="A0ABD3I853"/>